<dbReference type="EMBL" id="CP071090">
    <property type="protein sequence ID" value="QSQ21343.1"/>
    <property type="molecule type" value="Genomic_DNA"/>
</dbReference>
<accession>A0ABX7NSB3</accession>
<gene>
    <name evidence="2" type="ORF">JY651_40180</name>
</gene>
<dbReference type="Proteomes" id="UP000662747">
    <property type="component" value="Chromosome"/>
</dbReference>
<protein>
    <submittedName>
        <fullName evidence="2">DUF59 domain-containing protein</fullName>
    </submittedName>
</protein>
<organism evidence="2 3">
    <name type="scientific">Pyxidicoccus parkwayensis</name>
    <dbReference type="NCBI Taxonomy" id="2813578"/>
    <lineage>
        <taxon>Bacteria</taxon>
        <taxon>Pseudomonadati</taxon>
        <taxon>Myxococcota</taxon>
        <taxon>Myxococcia</taxon>
        <taxon>Myxococcales</taxon>
        <taxon>Cystobacterineae</taxon>
        <taxon>Myxococcaceae</taxon>
        <taxon>Pyxidicoccus</taxon>
    </lineage>
</organism>
<dbReference type="InterPro" id="IPR052339">
    <property type="entry name" value="Fe-S_Maturation_MIP18"/>
</dbReference>
<dbReference type="Pfam" id="PF01883">
    <property type="entry name" value="FeS_assembly_P"/>
    <property type="match status" value="1"/>
</dbReference>
<evidence type="ECO:0000313" key="3">
    <source>
        <dbReference type="Proteomes" id="UP000662747"/>
    </source>
</evidence>
<dbReference type="Gene3D" id="3.30.300.130">
    <property type="entry name" value="Fe-S cluster assembly (FSCA)"/>
    <property type="match status" value="1"/>
</dbReference>
<dbReference type="RefSeq" id="WP_206722921.1">
    <property type="nucleotide sequence ID" value="NZ_CP071090.1"/>
</dbReference>
<evidence type="ECO:0000313" key="2">
    <source>
        <dbReference type="EMBL" id="QSQ21343.1"/>
    </source>
</evidence>
<reference evidence="2 3" key="1">
    <citation type="submission" date="2021-02" db="EMBL/GenBank/DDBJ databases">
        <title>De Novo genome assembly of isolated myxobacteria.</title>
        <authorList>
            <person name="Stevens D.C."/>
        </authorList>
    </citation>
    <scope>NUCLEOTIDE SEQUENCE [LARGE SCALE GENOMIC DNA]</scope>
    <source>
        <strain evidence="3">SCPEA02</strain>
    </source>
</reference>
<dbReference type="SUPFAM" id="SSF117916">
    <property type="entry name" value="Fe-S cluster assembly (FSCA) domain-like"/>
    <property type="match status" value="1"/>
</dbReference>
<dbReference type="InterPro" id="IPR002744">
    <property type="entry name" value="MIP18-like"/>
</dbReference>
<sequence>MTEAEVRSRIQDIPDPCSCATGVPLGIGEMGLIQSVACTEGRVTVRLHITSPMCMMAAYFMREIEQRLVGQEGVASVHVEFDRELQWTPQDIHPDARERLAAKRISMLGGRLIPQATPAPERATG</sequence>
<feature type="domain" description="MIP18 family-like" evidence="1">
    <location>
        <begin position="3"/>
        <end position="79"/>
    </location>
</feature>
<keyword evidence="3" id="KW-1185">Reference proteome</keyword>
<dbReference type="PANTHER" id="PTHR42831">
    <property type="entry name" value="FE-S PROTEIN MATURATION AUXILIARY FACTOR YITW"/>
    <property type="match status" value="1"/>
</dbReference>
<proteinExistence type="predicted"/>
<evidence type="ECO:0000259" key="1">
    <source>
        <dbReference type="Pfam" id="PF01883"/>
    </source>
</evidence>
<dbReference type="InterPro" id="IPR034904">
    <property type="entry name" value="FSCA_dom_sf"/>
</dbReference>
<dbReference type="PANTHER" id="PTHR42831:SF1">
    <property type="entry name" value="FE-S PROTEIN MATURATION AUXILIARY FACTOR YITW"/>
    <property type="match status" value="1"/>
</dbReference>
<name>A0ABX7NSB3_9BACT</name>